<keyword evidence="3" id="KW-1185">Reference proteome</keyword>
<dbReference type="AlphaFoldDB" id="G4QAQ5"/>
<sequence length="154" mass="17033">MNLLKKLLLLFIPILLAACQSPNQPGDTANPSEIDSIVEVYHGSNDPVENFQSLKVNEKIRIYVSKFPIINRSYINQVQNIVDDKGNAYVRLGLTAEGVAIMSKTPQNYGYVTVVKGNLVSIDGFVQKSNFFFLVPNQETAQSLSKIISSSIPK</sequence>
<evidence type="ECO:0008006" key="4">
    <source>
        <dbReference type="Google" id="ProtNLM"/>
    </source>
</evidence>
<feature type="chain" id="PRO_5003467107" description="Lipoprotein" evidence="1">
    <location>
        <begin position="18"/>
        <end position="154"/>
    </location>
</feature>
<dbReference type="STRING" id="1008459.TASI_0590"/>
<accession>G4QAQ5</accession>
<protein>
    <recommendedName>
        <fullName evidence="4">Lipoprotein</fullName>
    </recommendedName>
</protein>
<reference evidence="2 3" key="2">
    <citation type="journal article" date="2012" name="PLoS ONE">
        <title>Genomic characterization of the taylorella genus.</title>
        <authorList>
            <person name="Hebert L."/>
            <person name="Moumen B."/>
            <person name="Pons N."/>
            <person name="Duquesne F."/>
            <person name="Breuil M.F."/>
            <person name="Goux D."/>
            <person name="Batto J.M."/>
            <person name="Laugier C."/>
            <person name="Renault P."/>
            <person name="Petry S."/>
        </authorList>
    </citation>
    <scope>NUCLEOTIDE SEQUENCE [LARGE SCALE GENOMIC DNA]</scope>
    <source>
        <strain evidence="2 3">MCE3</strain>
    </source>
</reference>
<dbReference type="RefSeq" id="WP_014111262.1">
    <property type="nucleotide sequence ID" value="NC_016043.1"/>
</dbReference>
<dbReference type="Proteomes" id="UP000009284">
    <property type="component" value="Chromosome"/>
</dbReference>
<dbReference type="KEGG" id="tas:TASI_0590"/>
<organism evidence="2 3">
    <name type="scientific">Taylorella asinigenitalis (strain MCE3)</name>
    <dbReference type="NCBI Taxonomy" id="1008459"/>
    <lineage>
        <taxon>Bacteria</taxon>
        <taxon>Pseudomonadati</taxon>
        <taxon>Pseudomonadota</taxon>
        <taxon>Betaproteobacteria</taxon>
        <taxon>Burkholderiales</taxon>
        <taxon>Alcaligenaceae</taxon>
        <taxon>Taylorella</taxon>
    </lineage>
</organism>
<dbReference type="HOGENOM" id="CLU_1567374_0_0_4"/>
<evidence type="ECO:0000313" key="2">
    <source>
        <dbReference type="EMBL" id="AEP36365.1"/>
    </source>
</evidence>
<proteinExistence type="predicted"/>
<dbReference type="EMBL" id="CP003059">
    <property type="protein sequence ID" value="AEP36365.1"/>
    <property type="molecule type" value="Genomic_DNA"/>
</dbReference>
<evidence type="ECO:0000313" key="3">
    <source>
        <dbReference type="Proteomes" id="UP000009284"/>
    </source>
</evidence>
<dbReference type="eggNOG" id="ENOG5032Q8W">
    <property type="taxonomic scope" value="Bacteria"/>
</dbReference>
<dbReference type="PROSITE" id="PS51257">
    <property type="entry name" value="PROKAR_LIPOPROTEIN"/>
    <property type="match status" value="1"/>
</dbReference>
<name>G4QAQ5_TAYAM</name>
<gene>
    <name evidence="2" type="ordered locus">TASI_0590</name>
</gene>
<dbReference type="OrthoDB" id="9907996at2"/>
<reference key="1">
    <citation type="submission" date="2011-09" db="EMBL/GenBank/DDBJ databases">
        <title>Genomic characterization of the Taylorella genus.</title>
        <authorList>
            <person name="Hebert L."/>
            <person name="Moumen B."/>
            <person name="Pons N."/>
            <person name="Duquesne F."/>
            <person name="Breuil M.-F."/>
            <person name="Goux D."/>
            <person name="Batto J.-M."/>
            <person name="Renault P."/>
            <person name="Laugier C."/>
            <person name="Petry S."/>
        </authorList>
    </citation>
    <scope>NUCLEOTIDE SEQUENCE</scope>
    <source>
        <strain>MCE3</strain>
    </source>
</reference>
<keyword evidence="1" id="KW-0732">Signal</keyword>
<feature type="signal peptide" evidence="1">
    <location>
        <begin position="1"/>
        <end position="17"/>
    </location>
</feature>
<evidence type="ECO:0000256" key="1">
    <source>
        <dbReference type="SAM" id="SignalP"/>
    </source>
</evidence>